<dbReference type="AlphaFoldDB" id="A0A1Z5I9V8"/>
<dbReference type="EMBL" id="BCMF01000002">
    <property type="protein sequence ID" value="GAW98529.1"/>
    <property type="molecule type" value="Genomic_DNA"/>
</dbReference>
<accession>A0A1Z5I9V8</accession>
<reference evidence="2 3" key="1">
    <citation type="submission" date="2015-11" db="EMBL/GenBank/DDBJ databases">
        <title>Draft genome sequences of new species of the genus Lactobacillus isolated from orchardgrass silage.</title>
        <authorList>
            <person name="Tohno M."/>
            <person name="Tanizawa Y."/>
            <person name="Arita M."/>
        </authorList>
    </citation>
    <scope>NUCLEOTIDE SEQUENCE [LARGE SCALE GENOMIC DNA]</scope>
    <source>
        <strain evidence="2 3">IWT30</strain>
    </source>
</reference>
<dbReference type="Proteomes" id="UP000198374">
    <property type="component" value="Unassembled WGS sequence"/>
</dbReference>
<evidence type="ECO:0000313" key="3">
    <source>
        <dbReference type="Proteomes" id="UP000198374"/>
    </source>
</evidence>
<protein>
    <submittedName>
        <fullName evidence="2">Uncharacterized protein</fullName>
    </submittedName>
</protein>
<feature type="region of interest" description="Disordered" evidence="1">
    <location>
        <begin position="44"/>
        <end position="65"/>
    </location>
</feature>
<feature type="compositionally biased region" description="Basic and acidic residues" evidence="1">
    <location>
        <begin position="55"/>
        <end position="65"/>
    </location>
</feature>
<name>A0A1Z5I9V8_9LACO</name>
<sequence length="65" mass="7688">MKKMPNKRQRKKRYKKNLVELAQLAEAMHPKTLKNQAEINAWLFGDDEDDDDDMVEQKRGNENGK</sequence>
<keyword evidence="3" id="KW-1185">Reference proteome</keyword>
<proteinExistence type="predicted"/>
<evidence type="ECO:0000313" key="2">
    <source>
        <dbReference type="EMBL" id="GAW98529.1"/>
    </source>
</evidence>
<feature type="compositionally biased region" description="Acidic residues" evidence="1">
    <location>
        <begin position="45"/>
        <end position="54"/>
    </location>
</feature>
<organism evidence="2 3">
    <name type="scientific">Secundilactobacillus mixtipabuli</name>
    <dbReference type="NCBI Taxonomy" id="1435342"/>
    <lineage>
        <taxon>Bacteria</taxon>
        <taxon>Bacillati</taxon>
        <taxon>Bacillota</taxon>
        <taxon>Bacilli</taxon>
        <taxon>Lactobacillales</taxon>
        <taxon>Lactobacillaceae</taxon>
        <taxon>Secundilactobacillus</taxon>
    </lineage>
</organism>
<comment type="caution">
    <text evidence="2">The sequence shown here is derived from an EMBL/GenBank/DDBJ whole genome shotgun (WGS) entry which is preliminary data.</text>
</comment>
<evidence type="ECO:0000256" key="1">
    <source>
        <dbReference type="SAM" id="MobiDB-lite"/>
    </source>
</evidence>
<gene>
    <name evidence="2" type="ORF">IWT30_00474</name>
</gene>